<dbReference type="Gene3D" id="3.50.4.10">
    <property type="entry name" value="Hepatocyte Growth Factor"/>
    <property type="match status" value="3"/>
</dbReference>
<dbReference type="InterPro" id="IPR003609">
    <property type="entry name" value="Pan_app"/>
</dbReference>
<sequence>CCDKCTTTVGCKAYTFVNYNSDGRSACYLKSGTGERRQVSGAVSAVVLETAPAPSCASSGAQCGNDRDGAGCCQSGEYCQPWNPTYYQCRPQPQQCGAQQVSVDFYGDDLETVVGILPSECCAKCADTAGCKAYTFVNYNSNGKSACYLKSGIGSKRTVVGAVSAEVLNPKPACTTAPWGSCGSSRGTTCCPSGFYCQAWNPGYYQCMQKPAQCSQQFTDTDFYGNDLSVVYGGSPSDCCAKCAQTSGCKGYTFMNDNPGTPACYLKKGLDGKRASAGAVSGILN</sequence>
<dbReference type="AlphaFoldDB" id="K3WP93"/>
<accession>K3WP93</accession>
<reference evidence="6" key="2">
    <citation type="submission" date="2010-04" db="EMBL/GenBank/DDBJ databases">
        <authorList>
            <person name="Buell R."/>
            <person name="Hamilton J."/>
            <person name="Hostetler J."/>
        </authorList>
    </citation>
    <scope>NUCLEOTIDE SEQUENCE [LARGE SCALE GENOMIC DNA]</scope>
    <source>
        <strain evidence="6">DAOM:BR144</strain>
    </source>
</reference>
<feature type="domain" description="Apple" evidence="4">
    <location>
        <begin position="214"/>
        <end position="285"/>
    </location>
</feature>
<dbReference type="STRING" id="431595.K3WP93"/>
<reference evidence="6" key="1">
    <citation type="journal article" date="2010" name="Genome Biol.">
        <title>Genome sequence of the necrotrophic plant pathogen Pythium ultimum reveals original pathogenicity mechanisms and effector repertoire.</title>
        <authorList>
            <person name="Levesque C.A."/>
            <person name="Brouwer H."/>
            <person name="Cano L."/>
            <person name="Hamilton J.P."/>
            <person name="Holt C."/>
            <person name="Huitema E."/>
            <person name="Raffaele S."/>
            <person name="Robideau G.P."/>
            <person name="Thines M."/>
            <person name="Win J."/>
            <person name="Zerillo M.M."/>
            <person name="Beakes G.W."/>
            <person name="Boore J.L."/>
            <person name="Busam D."/>
            <person name="Dumas B."/>
            <person name="Ferriera S."/>
            <person name="Fuerstenberg S.I."/>
            <person name="Gachon C.M."/>
            <person name="Gaulin E."/>
            <person name="Govers F."/>
            <person name="Grenville-Briggs L."/>
            <person name="Horner N."/>
            <person name="Hostetler J."/>
            <person name="Jiang R.H."/>
            <person name="Johnson J."/>
            <person name="Krajaejun T."/>
            <person name="Lin H."/>
            <person name="Meijer H.J."/>
            <person name="Moore B."/>
            <person name="Morris P."/>
            <person name="Phuntmart V."/>
            <person name="Puiu D."/>
            <person name="Shetty J."/>
            <person name="Stajich J.E."/>
            <person name="Tripathy S."/>
            <person name="Wawra S."/>
            <person name="van West P."/>
            <person name="Whitty B.R."/>
            <person name="Coutinho P.M."/>
            <person name="Henrissat B."/>
            <person name="Martin F."/>
            <person name="Thomas P.D."/>
            <person name="Tyler B.M."/>
            <person name="De Vries R.P."/>
            <person name="Kamoun S."/>
            <person name="Yandell M."/>
            <person name="Tisserat N."/>
            <person name="Buell C.R."/>
        </authorList>
    </citation>
    <scope>NUCLEOTIDE SEQUENCE</scope>
    <source>
        <strain evidence="6">DAOM:BR144</strain>
    </source>
</reference>
<dbReference type="EMBL" id="GL376635">
    <property type="status" value="NOT_ANNOTATED_CDS"/>
    <property type="molecule type" value="Genomic_DNA"/>
</dbReference>
<dbReference type="PROSITE" id="PS50948">
    <property type="entry name" value="PAN"/>
    <property type="match status" value="1"/>
</dbReference>
<dbReference type="GO" id="GO:0005975">
    <property type="term" value="P:carbohydrate metabolic process"/>
    <property type="evidence" value="ECO:0007669"/>
    <property type="project" value="InterPro"/>
</dbReference>
<reference evidence="5" key="3">
    <citation type="submission" date="2015-02" db="UniProtKB">
        <authorList>
            <consortium name="EnsemblProtists"/>
        </authorList>
    </citation>
    <scope>IDENTIFICATION</scope>
    <source>
        <strain evidence="5">DAOM BR144</strain>
    </source>
</reference>
<dbReference type="InterPro" id="IPR000177">
    <property type="entry name" value="Apple"/>
</dbReference>
<dbReference type="EnsemblProtists" id="PYU1_T006785">
    <property type="protein sequence ID" value="PYU1_T006785"/>
    <property type="gene ID" value="PYU1_G006771"/>
</dbReference>
<keyword evidence="3" id="KW-1015">Disulfide bond</keyword>
<dbReference type="Proteomes" id="UP000019132">
    <property type="component" value="Unassembled WGS sequence"/>
</dbReference>
<dbReference type="GO" id="GO:0005576">
    <property type="term" value="C:extracellular region"/>
    <property type="evidence" value="ECO:0007669"/>
    <property type="project" value="InterPro"/>
</dbReference>
<dbReference type="eggNOG" id="ENOG502SI6D">
    <property type="taxonomic scope" value="Eukaryota"/>
</dbReference>
<evidence type="ECO:0000313" key="5">
    <source>
        <dbReference type="EnsemblProtists" id="PYU1_T006785"/>
    </source>
</evidence>
<dbReference type="InParanoid" id="K3WP93"/>
<evidence type="ECO:0000313" key="6">
    <source>
        <dbReference type="Proteomes" id="UP000019132"/>
    </source>
</evidence>
<evidence type="ECO:0000256" key="1">
    <source>
        <dbReference type="ARBA" id="ARBA00022729"/>
    </source>
</evidence>
<keyword evidence="1" id="KW-0732">Signal</keyword>
<organism evidence="5 6">
    <name type="scientific">Globisporangium ultimum (strain ATCC 200006 / CBS 805.95 / DAOM BR144)</name>
    <name type="common">Pythium ultimum</name>
    <dbReference type="NCBI Taxonomy" id="431595"/>
    <lineage>
        <taxon>Eukaryota</taxon>
        <taxon>Sar</taxon>
        <taxon>Stramenopiles</taxon>
        <taxon>Oomycota</taxon>
        <taxon>Peronosporomycetes</taxon>
        <taxon>Pythiales</taxon>
        <taxon>Pythiaceae</taxon>
        <taxon>Globisporangium</taxon>
    </lineage>
</organism>
<dbReference type="GO" id="GO:0030248">
    <property type="term" value="F:cellulose binding"/>
    <property type="evidence" value="ECO:0007669"/>
    <property type="project" value="InterPro"/>
</dbReference>
<dbReference type="HOGENOM" id="CLU_092676_0_0_1"/>
<keyword evidence="2" id="KW-0677">Repeat</keyword>
<dbReference type="Pfam" id="PF14295">
    <property type="entry name" value="PAN_4"/>
    <property type="match status" value="3"/>
</dbReference>
<dbReference type="GO" id="GO:0006508">
    <property type="term" value="P:proteolysis"/>
    <property type="evidence" value="ECO:0007669"/>
    <property type="project" value="InterPro"/>
</dbReference>
<proteinExistence type="predicted"/>
<dbReference type="PANTHER" id="PTHR33946">
    <property type="match status" value="1"/>
</dbReference>
<dbReference type="InterPro" id="IPR000254">
    <property type="entry name" value="CBD"/>
</dbReference>
<keyword evidence="6" id="KW-1185">Reference proteome</keyword>
<evidence type="ECO:0000256" key="2">
    <source>
        <dbReference type="ARBA" id="ARBA00022737"/>
    </source>
</evidence>
<dbReference type="PANTHER" id="PTHR33946:SF4">
    <property type="entry name" value="COAGULATION FACTOR XI"/>
    <property type="match status" value="1"/>
</dbReference>
<dbReference type="SMART" id="SM00236">
    <property type="entry name" value="fCBD"/>
    <property type="match status" value="2"/>
</dbReference>
<name>K3WP93_GLOUD</name>
<dbReference type="VEuPathDB" id="FungiDB:PYU1_G006771"/>
<dbReference type="SMART" id="SM00223">
    <property type="entry name" value="APPLE"/>
    <property type="match status" value="2"/>
</dbReference>
<dbReference type="CDD" id="cd01100">
    <property type="entry name" value="APPLE_Factor_XI_like"/>
    <property type="match status" value="2"/>
</dbReference>
<evidence type="ECO:0000256" key="3">
    <source>
        <dbReference type="ARBA" id="ARBA00023157"/>
    </source>
</evidence>
<evidence type="ECO:0000259" key="4">
    <source>
        <dbReference type="PROSITE" id="PS50948"/>
    </source>
</evidence>
<protein>
    <recommendedName>
        <fullName evidence="4">Apple domain-containing protein</fullName>
    </recommendedName>
</protein>